<dbReference type="EMBL" id="MF459647">
    <property type="protein sequence ID" value="ASU03847.1"/>
    <property type="molecule type" value="Genomic_DNA"/>
</dbReference>
<organism evidence="2 3">
    <name type="scientific">Erwinia phage vB_EamM_Joad</name>
    <dbReference type="NCBI Taxonomy" id="2026081"/>
    <lineage>
        <taxon>Viruses</taxon>
        <taxon>Duplodnaviria</taxon>
        <taxon>Heunggongvirae</taxon>
        <taxon>Uroviricota</taxon>
        <taxon>Caudoviricetes</taxon>
        <taxon>Chimalliviridae</taxon>
        <taxon>Risingsunvirus</taxon>
        <taxon>Risingsunvirus risingsun</taxon>
    </lineage>
</organism>
<proteinExistence type="predicted"/>
<evidence type="ECO:0000313" key="2">
    <source>
        <dbReference type="EMBL" id="ASU03847.1"/>
    </source>
</evidence>
<accession>A0A223LHF7</accession>
<protein>
    <submittedName>
        <fullName evidence="2">Putative phiKZ-like internal head protein</fullName>
    </submittedName>
</protein>
<dbReference type="Pfam" id="PF12699">
    <property type="entry name" value="phiKZ_IP"/>
    <property type="match status" value="1"/>
</dbReference>
<evidence type="ECO:0000256" key="1">
    <source>
        <dbReference type="SAM" id="Coils"/>
    </source>
</evidence>
<gene>
    <name evidence="2" type="ORF">JOAD_68</name>
</gene>
<dbReference type="InterPro" id="IPR024413">
    <property type="entry name" value="Phage_phiKZ_Orf92_int-head"/>
</dbReference>
<evidence type="ECO:0000313" key="3">
    <source>
        <dbReference type="Proteomes" id="UP000222624"/>
    </source>
</evidence>
<reference evidence="3" key="1">
    <citation type="submission" date="2017-07" db="EMBL/GenBank/DDBJ databases">
        <authorList>
            <person name="Bickmore M.X."/>
            <person name="Vaden K."/>
            <person name="Brady T.S."/>
            <person name="Tateoka O.B."/>
            <person name="Carter J.L."/>
            <person name="Pape J.A."/>
            <person name="Robinson D.M."/>
            <person name="Russell K.A."/>
            <person name="Staley L.A."/>
            <person name="Stettler J.M."/>
            <person name="Townsend M.H."/>
            <person name="Wienclaw T."/>
            <person name="Williamson T.L."/>
            <person name="Kruger J.L."/>
            <person name="Berg J.A."/>
            <person name="Sharma R."/>
            <person name="Payne A.M."/>
            <person name="Fajardo C.P."/>
            <person name="Breakwell D.P."/>
            <person name="Hope S."/>
            <person name="Grose J.H."/>
        </authorList>
    </citation>
    <scope>NUCLEOTIDE SEQUENCE [LARGE SCALE GENOMIC DNA]</scope>
</reference>
<sequence length="415" mass="44180">MSLDLLNMYKGAEELDLENQVTETAEDVAEEVARAEVAEATVEIQEQGEQVAQLVETVQDLEEQVEELEETVEGLEGLLRSGNFNAGAFANMYNRAAKLSANLGGRATARMGAESFSDAATAQVMARDGMEGFMDKVKGWGKTAIEFIKNIFNAVISFFVGIFNKVEGLQRRHDALVKRVDAAEKVKDKIKLGGWNVWIDYEKNGASESKANKLGDAVTKLVAYCDVAKKVESANIGAFNSAYTALVNALKSGTSGGKEVKEGSKKKVMQEIGGIRVLFTYEAESVDKAEDAPKAAKALKLMVGKAPEAKKLTTGEVAAKADKSALKTALGEVAGSISGLRQGKADRAFSAAERDRVIASLNTVKAANDEEAKERKGQVAIVRAVYSSGASILKTLAQAETSAADALLSCVAAHV</sequence>
<dbReference type="Proteomes" id="UP000222624">
    <property type="component" value="Genome"/>
</dbReference>
<name>A0A223LHF7_9CAUD</name>
<feature type="coiled-coil region" evidence="1">
    <location>
        <begin position="37"/>
        <end position="78"/>
    </location>
</feature>
<keyword evidence="1" id="KW-0175">Coiled coil</keyword>